<accession>A0ABQ3WUQ4</accession>
<sequence>MYDRWGRYGRPVVLLHGLFFDRSMWWPVAADLGTACAAIAVDLPGHGQSAPRNDYTLNSIAADLATLIRSLDLHRPPMLVAHAESVLLAAAFARQVPCHAVLGVGIKANLRSEAQAEAGLDAVAAPYRQFAVCHRDDAVAAGYRCWFPSPVRHAVRPPPVSGEDIQPLCGADAFAHLADPCGFAAAIRALL</sequence>
<dbReference type="Pfam" id="PF12697">
    <property type="entry name" value="Abhydrolase_6"/>
    <property type="match status" value="1"/>
</dbReference>
<feature type="domain" description="AB hydrolase-1" evidence="1">
    <location>
        <begin position="12"/>
        <end position="156"/>
    </location>
</feature>
<dbReference type="InterPro" id="IPR029058">
    <property type="entry name" value="AB_hydrolase_fold"/>
</dbReference>
<reference evidence="2" key="1">
    <citation type="submission" date="2021-01" db="EMBL/GenBank/DDBJ databases">
        <title>Whole genome shotgun sequence of Actinoplanes capillaceus NBRC 16408.</title>
        <authorList>
            <person name="Komaki H."/>
            <person name="Tamura T."/>
        </authorList>
    </citation>
    <scope>NUCLEOTIDE SEQUENCE [LARGE SCALE GENOMIC DNA]</scope>
    <source>
        <strain evidence="2">NBRC 16408</strain>
    </source>
</reference>
<gene>
    <name evidence="2" type="ORF">Aca07nite_71790</name>
</gene>
<dbReference type="InterPro" id="IPR000073">
    <property type="entry name" value="AB_hydrolase_1"/>
</dbReference>
<evidence type="ECO:0000259" key="1">
    <source>
        <dbReference type="Pfam" id="PF12697"/>
    </source>
</evidence>
<dbReference type="EMBL" id="BOMF01000136">
    <property type="protein sequence ID" value="GID49904.1"/>
    <property type="molecule type" value="Genomic_DNA"/>
</dbReference>
<dbReference type="InterPro" id="IPR050266">
    <property type="entry name" value="AB_hydrolase_sf"/>
</dbReference>
<evidence type="ECO:0000313" key="2">
    <source>
        <dbReference type="EMBL" id="GID49904.1"/>
    </source>
</evidence>
<dbReference type="PANTHER" id="PTHR43798">
    <property type="entry name" value="MONOACYLGLYCEROL LIPASE"/>
    <property type="match status" value="1"/>
</dbReference>
<dbReference type="Gene3D" id="3.40.50.1820">
    <property type="entry name" value="alpha/beta hydrolase"/>
    <property type="match status" value="1"/>
</dbReference>
<comment type="caution">
    <text evidence="2">The sequence shown here is derived from an EMBL/GenBank/DDBJ whole genome shotgun (WGS) entry which is preliminary data.</text>
</comment>
<protein>
    <recommendedName>
        <fullName evidence="1">AB hydrolase-1 domain-containing protein</fullName>
    </recommendedName>
</protein>
<name>A0ABQ3WUQ4_9ACTN</name>
<proteinExistence type="predicted"/>
<organism evidence="2">
    <name type="scientific">Actinoplanes campanulatus</name>
    <dbReference type="NCBI Taxonomy" id="113559"/>
    <lineage>
        <taxon>Bacteria</taxon>
        <taxon>Bacillati</taxon>
        <taxon>Actinomycetota</taxon>
        <taxon>Actinomycetes</taxon>
        <taxon>Micromonosporales</taxon>
        <taxon>Micromonosporaceae</taxon>
        <taxon>Actinoplanes</taxon>
    </lineage>
</organism>
<dbReference type="SUPFAM" id="SSF53474">
    <property type="entry name" value="alpha/beta-Hydrolases"/>
    <property type="match status" value="1"/>
</dbReference>